<dbReference type="InterPro" id="IPR035979">
    <property type="entry name" value="RBD_domain_sf"/>
</dbReference>
<dbReference type="WBParaSite" id="SRAE_2000100100.1">
    <property type="protein sequence ID" value="SRAE_2000100100.1"/>
    <property type="gene ID" value="WBGene00261201"/>
</dbReference>
<evidence type="ECO:0000256" key="1">
    <source>
        <dbReference type="ARBA" id="ARBA00022884"/>
    </source>
</evidence>
<dbReference type="GO" id="GO:0003723">
    <property type="term" value="F:RNA binding"/>
    <property type="evidence" value="ECO:0007669"/>
    <property type="project" value="UniProtKB-UniRule"/>
</dbReference>
<dbReference type="GeneID" id="36378695"/>
<dbReference type="EMBL" id="LN609529">
    <property type="protein sequence ID" value="CEF66331.1"/>
    <property type="molecule type" value="Genomic_DNA"/>
</dbReference>
<evidence type="ECO:0000313" key="7">
    <source>
        <dbReference type="WBParaSite" id="SRAE_2000100100.1"/>
    </source>
</evidence>
<accession>A0A090L974</accession>
<dbReference type="CTD" id="36378695"/>
<dbReference type="Proteomes" id="UP000035682">
    <property type="component" value="Unplaced"/>
</dbReference>
<keyword evidence="6" id="KW-1185">Reference proteome</keyword>
<dbReference type="PROSITE" id="PS50102">
    <property type="entry name" value="RRM"/>
    <property type="match status" value="1"/>
</dbReference>
<dbReference type="Gene3D" id="3.30.70.330">
    <property type="match status" value="1"/>
</dbReference>
<protein>
    <submittedName>
        <fullName evidence="5 7">RNA recognition motif domain and Nucleotide-binding, alpha-beta plait domain-containing protein</fullName>
    </submittedName>
</protein>
<evidence type="ECO:0000256" key="3">
    <source>
        <dbReference type="SAM" id="MobiDB-lite"/>
    </source>
</evidence>
<name>A0A090L974_STRRB</name>
<reference evidence="7" key="2">
    <citation type="submission" date="2020-12" db="UniProtKB">
        <authorList>
            <consortium name="WormBaseParasite"/>
        </authorList>
    </citation>
    <scope>IDENTIFICATION</scope>
</reference>
<evidence type="ECO:0000259" key="4">
    <source>
        <dbReference type="PROSITE" id="PS50102"/>
    </source>
</evidence>
<dbReference type="STRING" id="34506.A0A090L974"/>
<gene>
    <name evidence="5 7 8" type="ORF">SRAE_2000100100</name>
</gene>
<feature type="region of interest" description="Disordered" evidence="3">
    <location>
        <begin position="132"/>
        <end position="178"/>
    </location>
</feature>
<dbReference type="SUPFAM" id="SSF54928">
    <property type="entry name" value="RNA-binding domain, RBD"/>
    <property type="match status" value="1"/>
</dbReference>
<evidence type="ECO:0000313" key="6">
    <source>
        <dbReference type="Proteomes" id="UP000035682"/>
    </source>
</evidence>
<evidence type="ECO:0000313" key="8">
    <source>
        <dbReference type="WormBase" id="SRAE_2000100100"/>
    </source>
</evidence>
<dbReference type="SMART" id="SM00360">
    <property type="entry name" value="RRM"/>
    <property type="match status" value="1"/>
</dbReference>
<dbReference type="RefSeq" id="XP_024505531.1">
    <property type="nucleotide sequence ID" value="XM_024651900.1"/>
</dbReference>
<keyword evidence="1 2" id="KW-0694">RNA-binding</keyword>
<evidence type="ECO:0000313" key="5">
    <source>
        <dbReference type="EMBL" id="CEF66331.1"/>
    </source>
</evidence>
<dbReference type="InterPro" id="IPR000504">
    <property type="entry name" value="RRM_dom"/>
</dbReference>
<dbReference type="AlphaFoldDB" id="A0A090L974"/>
<dbReference type="OrthoDB" id="762982at2759"/>
<dbReference type="InterPro" id="IPR012677">
    <property type="entry name" value="Nucleotide-bd_a/b_plait_sf"/>
</dbReference>
<reference evidence="5 6" key="1">
    <citation type="submission" date="2014-09" db="EMBL/GenBank/DDBJ databases">
        <authorList>
            <person name="Martin A.A."/>
        </authorList>
    </citation>
    <scope>NUCLEOTIDE SEQUENCE</scope>
    <source>
        <strain evidence="6">ED321</strain>
        <strain evidence="5">ED321 Heterogonic</strain>
    </source>
</reference>
<dbReference type="PANTHER" id="PTHR11176:SF57">
    <property type="entry name" value="PROTEIN BOULE"/>
    <property type="match status" value="1"/>
</dbReference>
<sequence length="272" mass="30756">MAGVVRHNLPCPPNPAISYTNFHVETSVEVISNRIFVGGLTENIGEDDLTELFQRYGKILNSKIIRNSNNTSKGYGFVTFVDDVSATKVKNLANQDSNKFFIGNCSLVIRDARKKGFVRHVTRCAIPSFHVPSRNENLNQDNSQKTYCSNEHQPALPSLPAQNDGLIGSQNDSPQQFLTPPPTPTNISPSLPPTFIPSFGYYQYPYQQYPCNPYFQVGPQPYQVYQYTHVSHPQNFQYTQQNLNVRNYGNEYDNEHGEVPIVTIESDDEENI</sequence>
<proteinExistence type="predicted"/>
<feature type="compositionally biased region" description="Polar residues" evidence="3">
    <location>
        <begin position="134"/>
        <end position="152"/>
    </location>
</feature>
<dbReference type="PANTHER" id="PTHR11176">
    <property type="entry name" value="BOULE-RELATED"/>
    <property type="match status" value="1"/>
</dbReference>
<dbReference type="Pfam" id="PF00076">
    <property type="entry name" value="RRM_1"/>
    <property type="match status" value="1"/>
</dbReference>
<dbReference type="WormBase" id="SRAE_2000100100">
    <property type="protein sequence ID" value="SRP01596"/>
    <property type="gene ID" value="WBGene00261201"/>
</dbReference>
<feature type="domain" description="RRM" evidence="4">
    <location>
        <begin position="33"/>
        <end position="114"/>
    </location>
</feature>
<organism evidence="5">
    <name type="scientific">Strongyloides ratti</name>
    <name type="common">Parasitic roundworm</name>
    <dbReference type="NCBI Taxonomy" id="34506"/>
    <lineage>
        <taxon>Eukaryota</taxon>
        <taxon>Metazoa</taxon>
        <taxon>Ecdysozoa</taxon>
        <taxon>Nematoda</taxon>
        <taxon>Chromadorea</taxon>
        <taxon>Rhabditida</taxon>
        <taxon>Tylenchina</taxon>
        <taxon>Panagrolaimomorpha</taxon>
        <taxon>Strongyloidoidea</taxon>
        <taxon>Strongyloididae</taxon>
        <taxon>Strongyloides</taxon>
    </lineage>
</organism>
<evidence type="ECO:0000256" key="2">
    <source>
        <dbReference type="PROSITE-ProRule" id="PRU00176"/>
    </source>
</evidence>
<feature type="compositionally biased region" description="Polar residues" evidence="3">
    <location>
        <begin position="168"/>
        <end position="178"/>
    </location>
</feature>